<dbReference type="Gene3D" id="1.10.10.10">
    <property type="entry name" value="Winged helix-like DNA-binding domain superfamily/Winged helix DNA-binding domain"/>
    <property type="match status" value="1"/>
</dbReference>
<dbReference type="RefSeq" id="WP_129350175.1">
    <property type="nucleotide sequence ID" value="NZ_CP012670.1"/>
</dbReference>
<dbReference type="Pfam" id="PF17782">
    <property type="entry name" value="WHD_DprA"/>
    <property type="match status" value="1"/>
</dbReference>
<dbReference type="AlphaFoldDB" id="A0A4V0NDY7"/>
<dbReference type="EMBL" id="CP012670">
    <property type="protein sequence ID" value="AUX24312.1"/>
    <property type="molecule type" value="Genomic_DNA"/>
</dbReference>
<dbReference type="OrthoDB" id="9785707at2"/>
<feature type="region of interest" description="Disordered" evidence="2">
    <location>
        <begin position="215"/>
        <end position="287"/>
    </location>
</feature>
<comment type="similarity">
    <text evidence="1">Belongs to the DprA/Smf family.</text>
</comment>
<dbReference type="Gene3D" id="3.40.50.450">
    <property type="match status" value="1"/>
</dbReference>
<name>A0A4V0NDY7_SORCE</name>
<evidence type="ECO:0000313" key="5">
    <source>
        <dbReference type="EMBL" id="AUX24312.1"/>
    </source>
</evidence>
<feature type="domain" description="Smf/DprA SLOG" evidence="3">
    <location>
        <begin position="7"/>
        <end position="215"/>
    </location>
</feature>
<sequence>MASIEILPADPSYPAPLWALVTEAEAAPPTLYLRGALPAAPGVAIVGTRAASDEALRFTRGLAAALGEAGFSIWSGGARGIDAAAHEGALDARAPTVVVSGSGHAHPYPREHAGLFDRVLAAGGALLARVPDDTPPLPGLFLQRNAVLAALTRATVVVEAGIESGARSTAAAARRLGRHLCVVPRAPWDPRGVGCAMELVAGARPITRAADVIDVLGGPAPPPRGRARRSPRGAPPACATLPLPPPPPACATPPLPAPRPAAPASAPPAPPGGGAPARDLGVGGERSAEERAVLDALGARPSHVDEVCEKTGLPPRRAVEALLTLTLQAVVVEGPAGLFRRALR</sequence>
<feature type="domain" description="DprA winged helix" evidence="4">
    <location>
        <begin position="276"/>
        <end position="336"/>
    </location>
</feature>
<dbReference type="Proteomes" id="UP000295781">
    <property type="component" value="Chromosome"/>
</dbReference>
<reference evidence="5 6" key="1">
    <citation type="submission" date="2015-09" db="EMBL/GenBank/DDBJ databases">
        <title>Sorangium comparison.</title>
        <authorList>
            <person name="Zaburannyi N."/>
            <person name="Bunk B."/>
            <person name="Overmann J."/>
            <person name="Mueller R."/>
        </authorList>
    </citation>
    <scope>NUCLEOTIDE SEQUENCE [LARGE SCALE GENOMIC DNA]</scope>
    <source>
        <strain evidence="5 6">So ceGT47</strain>
    </source>
</reference>
<dbReference type="InterPro" id="IPR003488">
    <property type="entry name" value="DprA"/>
</dbReference>
<gene>
    <name evidence="5" type="primary">dprA</name>
    <name evidence="5" type="ORF">SOCEGT47_048490</name>
</gene>
<dbReference type="SUPFAM" id="SSF102405">
    <property type="entry name" value="MCP/YpsA-like"/>
    <property type="match status" value="1"/>
</dbReference>
<evidence type="ECO:0000259" key="4">
    <source>
        <dbReference type="Pfam" id="PF17782"/>
    </source>
</evidence>
<evidence type="ECO:0000313" key="6">
    <source>
        <dbReference type="Proteomes" id="UP000295781"/>
    </source>
</evidence>
<evidence type="ECO:0000256" key="1">
    <source>
        <dbReference type="ARBA" id="ARBA00006525"/>
    </source>
</evidence>
<dbReference type="PANTHER" id="PTHR43022:SF1">
    <property type="entry name" value="PROTEIN SMF"/>
    <property type="match status" value="1"/>
</dbReference>
<evidence type="ECO:0000256" key="2">
    <source>
        <dbReference type="SAM" id="MobiDB-lite"/>
    </source>
</evidence>
<organism evidence="5 6">
    <name type="scientific">Sorangium cellulosum</name>
    <name type="common">Polyangium cellulosum</name>
    <dbReference type="NCBI Taxonomy" id="56"/>
    <lineage>
        <taxon>Bacteria</taxon>
        <taxon>Pseudomonadati</taxon>
        <taxon>Myxococcota</taxon>
        <taxon>Polyangia</taxon>
        <taxon>Polyangiales</taxon>
        <taxon>Polyangiaceae</taxon>
        <taxon>Sorangium</taxon>
    </lineage>
</organism>
<evidence type="ECO:0000259" key="3">
    <source>
        <dbReference type="Pfam" id="PF02481"/>
    </source>
</evidence>
<dbReference type="InterPro" id="IPR057666">
    <property type="entry name" value="DrpA_SLOG"/>
</dbReference>
<accession>A0A4V0NDY7</accession>
<dbReference type="GO" id="GO:0009294">
    <property type="term" value="P:DNA-mediated transformation"/>
    <property type="evidence" value="ECO:0007669"/>
    <property type="project" value="InterPro"/>
</dbReference>
<dbReference type="InterPro" id="IPR036388">
    <property type="entry name" value="WH-like_DNA-bd_sf"/>
</dbReference>
<dbReference type="Pfam" id="PF02481">
    <property type="entry name" value="DNA_processg_A"/>
    <property type="match status" value="1"/>
</dbReference>
<protein>
    <submittedName>
        <fullName evidence="5">DNA processing protein DprA</fullName>
    </submittedName>
</protein>
<proteinExistence type="inferred from homology"/>
<dbReference type="PANTHER" id="PTHR43022">
    <property type="entry name" value="PROTEIN SMF"/>
    <property type="match status" value="1"/>
</dbReference>
<feature type="compositionally biased region" description="Pro residues" evidence="2">
    <location>
        <begin position="242"/>
        <end position="273"/>
    </location>
</feature>
<dbReference type="InterPro" id="IPR041614">
    <property type="entry name" value="DprA_WH"/>
</dbReference>